<evidence type="ECO:0000313" key="3">
    <source>
        <dbReference type="Proteomes" id="UP000663836"/>
    </source>
</evidence>
<sequence>LEKLVSLPKVSTKSIQQTSSKTDDNGRLGHFIKKRTKHHKKSTQSPAIVDETIPMNEQEHNEMLKVAK</sequence>
<comment type="caution">
    <text evidence="2">The sequence shown here is derived from an EMBL/GenBank/DDBJ whole genome shotgun (WGS) entry which is preliminary data.</text>
</comment>
<evidence type="ECO:0000313" key="2">
    <source>
        <dbReference type="EMBL" id="CAF4400540.1"/>
    </source>
</evidence>
<organism evidence="2 3">
    <name type="scientific">Rotaria sordida</name>
    <dbReference type="NCBI Taxonomy" id="392033"/>
    <lineage>
        <taxon>Eukaryota</taxon>
        <taxon>Metazoa</taxon>
        <taxon>Spiralia</taxon>
        <taxon>Gnathifera</taxon>
        <taxon>Rotifera</taxon>
        <taxon>Eurotatoria</taxon>
        <taxon>Bdelloidea</taxon>
        <taxon>Philodinida</taxon>
        <taxon>Philodinidae</taxon>
        <taxon>Rotaria</taxon>
    </lineage>
</organism>
<name>A0A820P7V6_9BILA</name>
<feature type="compositionally biased region" description="Low complexity" evidence="1">
    <location>
        <begin position="11"/>
        <end position="20"/>
    </location>
</feature>
<gene>
    <name evidence="2" type="ORF">JBS370_LOCUS43430</name>
</gene>
<feature type="region of interest" description="Disordered" evidence="1">
    <location>
        <begin position="1"/>
        <end position="28"/>
    </location>
</feature>
<dbReference type="AlphaFoldDB" id="A0A820P7V6"/>
<feature type="non-terminal residue" evidence="2">
    <location>
        <position position="68"/>
    </location>
</feature>
<accession>A0A820P7V6</accession>
<reference evidence="2" key="1">
    <citation type="submission" date="2021-02" db="EMBL/GenBank/DDBJ databases">
        <authorList>
            <person name="Nowell W R."/>
        </authorList>
    </citation>
    <scope>NUCLEOTIDE SEQUENCE</scope>
</reference>
<evidence type="ECO:0000256" key="1">
    <source>
        <dbReference type="SAM" id="MobiDB-lite"/>
    </source>
</evidence>
<feature type="non-terminal residue" evidence="2">
    <location>
        <position position="1"/>
    </location>
</feature>
<proteinExistence type="predicted"/>
<protein>
    <submittedName>
        <fullName evidence="2">Uncharacterized protein</fullName>
    </submittedName>
</protein>
<dbReference type="Proteomes" id="UP000663836">
    <property type="component" value="Unassembled WGS sequence"/>
</dbReference>
<dbReference type="EMBL" id="CAJOBD010067006">
    <property type="protein sequence ID" value="CAF4400540.1"/>
    <property type="molecule type" value="Genomic_DNA"/>
</dbReference>